<accession>A0A6L2KMC5</accession>
<evidence type="ECO:0000313" key="1">
    <source>
        <dbReference type="EMBL" id="GEU49752.1"/>
    </source>
</evidence>
<name>A0A6L2KMC5_TANCI</name>
<organism evidence="1">
    <name type="scientific">Tanacetum cinerariifolium</name>
    <name type="common">Dalmatian daisy</name>
    <name type="synonym">Chrysanthemum cinerariifolium</name>
    <dbReference type="NCBI Taxonomy" id="118510"/>
    <lineage>
        <taxon>Eukaryota</taxon>
        <taxon>Viridiplantae</taxon>
        <taxon>Streptophyta</taxon>
        <taxon>Embryophyta</taxon>
        <taxon>Tracheophyta</taxon>
        <taxon>Spermatophyta</taxon>
        <taxon>Magnoliopsida</taxon>
        <taxon>eudicotyledons</taxon>
        <taxon>Gunneridae</taxon>
        <taxon>Pentapetalae</taxon>
        <taxon>asterids</taxon>
        <taxon>campanulids</taxon>
        <taxon>Asterales</taxon>
        <taxon>Asteraceae</taxon>
        <taxon>Asteroideae</taxon>
        <taxon>Anthemideae</taxon>
        <taxon>Anthemidinae</taxon>
        <taxon>Tanacetum</taxon>
    </lineage>
</organism>
<dbReference type="AlphaFoldDB" id="A0A6L2KMC5"/>
<dbReference type="EMBL" id="BKCJ010002610">
    <property type="protein sequence ID" value="GEU49752.1"/>
    <property type="molecule type" value="Genomic_DNA"/>
</dbReference>
<protein>
    <submittedName>
        <fullName evidence="1">Retrotransposon Orf1</fullName>
    </submittedName>
</protein>
<comment type="caution">
    <text evidence="1">The sequence shown here is derived from an EMBL/GenBank/DDBJ whole genome shotgun (WGS) entry which is preliminary data.</text>
</comment>
<reference evidence="1" key="1">
    <citation type="journal article" date="2019" name="Sci. Rep.">
        <title>Draft genome of Tanacetum cinerariifolium, the natural source of mosquito coil.</title>
        <authorList>
            <person name="Yamashiro T."/>
            <person name="Shiraishi A."/>
            <person name="Satake H."/>
            <person name="Nakayama K."/>
        </authorList>
    </citation>
    <scope>NUCLEOTIDE SEQUENCE</scope>
</reference>
<sequence>MHIFVGNVTYIMDFLIMDDIGSALDPYLSHVMLGKPFVEVSNMTYDPSIGIVKFKDGVNKFAYQIPHKIEQFPLLPNIKKDHKQSIYFRNNEDKIREVDYVMKKILGFYKECLELGNEYKTNKDGSSSVTEEGVIVKVDVLGVMFDVHIHKLGSWSTNIIDDSLDTSSSFDVNDIDKVADSFEQNPLDELNDLYDNFNELEKEVKKRQTTKKITRTVFMTTGHNKKMVEDETNPARSSNEGISSNLSRPYGFKNLKRSPSHITGMERVCLAGCLAGCDYPVGRHDRSAFSSIVVSCSPFLSFLRPIRKFRETLAEGALHLGSERDRVVADLTPEEKERYKADIREMNILLQGLPKYTYTLINHYTNAKDIWDNVKILLEGSELTKDERESQLYDEFEHFR</sequence>
<proteinExistence type="predicted"/>
<gene>
    <name evidence="1" type="ORF">Tci_021730</name>
</gene>